<organism evidence="2 3">
    <name type="scientific">Microvirga aerophila</name>
    <dbReference type="NCBI Taxonomy" id="670291"/>
    <lineage>
        <taxon>Bacteria</taxon>
        <taxon>Pseudomonadati</taxon>
        <taxon>Pseudomonadota</taxon>
        <taxon>Alphaproteobacteria</taxon>
        <taxon>Hyphomicrobiales</taxon>
        <taxon>Methylobacteriaceae</taxon>
        <taxon>Microvirga</taxon>
    </lineage>
</organism>
<dbReference type="InterPro" id="IPR041649">
    <property type="entry name" value="NepR"/>
</dbReference>
<feature type="domain" description="Anti-sigma factor NepR" evidence="1">
    <location>
        <begin position="26"/>
        <end position="58"/>
    </location>
</feature>
<sequence length="65" mass="7183">MDTTDLDCPAHERAAKPSDPISLAVQDGIGAQLRAMYRNLEAEPLPDHLLDLLKQLDEPRSDEVS</sequence>
<reference evidence="2 3" key="1">
    <citation type="submission" date="2019-07" db="EMBL/GenBank/DDBJ databases">
        <title>Whole genome shotgun sequence of Microvirga aerophila NBRC 106136.</title>
        <authorList>
            <person name="Hosoyama A."/>
            <person name="Uohara A."/>
            <person name="Ohji S."/>
            <person name="Ichikawa N."/>
        </authorList>
    </citation>
    <scope>NUCLEOTIDE SEQUENCE [LARGE SCALE GENOMIC DNA]</scope>
    <source>
        <strain evidence="2 3">NBRC 106136</strain>
    </source>
</reference>
<accession>A0A512C333</accession>
<gene>
    <name evidence="2" type="ORF">MAE02_63240</name>
</gene>
<protein>
    <recommendedName>
        <fullName evidence="1">Anti-sigma factor NepR domain-containing protein</fullName>
    </recommendedName>
</protein>
<evidence type="ECO:0000313" key="3">
    <source>
        <dbReference type="Proteomes" id="UP000321085"/>
    </source>
</evidence>
<keyword evidence="3" id="KW-1185">Reference proteome</keyword>
<name>A0A512C333_9HYPH</name>
<dbReference type="AlphaFoldDB" id="A0A512C333"/>
<dbReference type="Pfam" id="PF18557">
    <property type="entry name" value="NepR"/>
    <property type="match status" value="1"/>
</dbReference>
<evidence type="ECO:0000313" key="2">
    <source>
        <dbReference type="EMBL" id="GEO18628.1"/>
    </source>
</evidence>
<evidence type="ECO:0000259" key="1">
    <source>
        <dbReference type="Pfam" id="PF18557"/>
    </source>
</evidence>
<dbReference type="RefSeq" id="WP_147023104.1">
    <property type="nucleotide sequence ID" value="NZ_BJYU01000219.1"/>
</dbReference>
<comment type="caution">
    <text evidence="2">The sequence shown here is derived from an EMBL/GenBank/DDBJ whole genome shotgun (WGS) entry which is preliminary data.</text>
</comment>
<proteinExistence type="predicted"/>
<dbReference type="Proteomes" id="UP000321085">
    <property type="component" value="Unassembled WGS sequence"/>
</dbReference>
<dbReference type="EMBL" id="BJYU01000219">
    <property type="protein sequence ID" value="GEO18628.1"/>
    <property type="molecule type" value="Genomic_DNA"/>
</dbReference>